<dbReference type="RefSeq" id="WP_109969521.1">
    <property type="nucleotide sequence ID" value="NZ_CP176093.1"/>
</dbReference>
<dbReference type="EMBL" id="QGMY01000009">
    <property type="protein sequence ID" value="PWR71027.1"/>
    <property type="molecule type" value="Genomic_DNA"/>
</dbReference>
<evidence type="ECO:0000256" key="6">
    <source>
        <dbReference type="HAMAP-Rule" id="MF_01325"/>
    </source>
</evidence>
<dbReference type="InterPro" id="IPR009000">
    <property type="entry name" value="Transl_B-barrel_sf"/>
</dbReference>
<dbReference type="GO" id="GO:0006412">
    <property type="term" value="P:translation"/>
    <property type="evidence" value="ECO:0007669"/>
    <property type="project" value="UniProtKB-UniRule"/>
</dbReference>
<evidence type="ECO:0000313" key="8">
    <source>
        <dbReference type="Proteomes" id="UP000245657"/>
    </source>
</evidence>
<dbReference type="InterPro" id="IPR045077">
    <property type="entry name" value="L3_arc_euk"/>
</dbReference>
<organism evidence="7 8">
    <name type="scientific">Methanospirillum lacunae</name>
    <dbReference type="NCBI Taxonomy" id="668570"/>
    <lineage>
        <taxon>Archaea</taxon>
        <taxon>Methanobacteriati</taxon>
        <taxon>Methanobacteriota</taxon>
        <taxon>Stenosarchaea group</taxon>
        <taxon>Methanomicrobia</taxon>
        <taxon>Methanomicrobiales</taxon>
        <taxon>Methanospirillaceae</taxon>
        <taxon>Methanospirillum</taxon>
    </lineage>
</organism>
<gene>
    <name evidence="7" type="primary">rpl3p</name>
    <name evidence="6" type="synonym">rpl3</name>
    <name evidence="7" type="ORF">DK846_13700</name>
</gene>
<dbReference type="PROSITE" id="PS00474">
    <property type="entry name" value="RIBOSOMAL_L3"/>
    <property type="match status" value="1"/>
</dbReference>
<dbReference type="Proteomes" id="UP000245657">
    <property type="component" value="Unassembled WGS sequence"/>
</dbReference>
<dbReference type="NCBIfam" id="NF003261">
    <property type="entry name" value="PRK04231.1"/>
    <property type="match status" value="1"/>
</dbReference>
<dbReference type="InterPro" id="IPR019926">
    <property type="entry name" value="Ribosomal_uL3_CS"/>
</dbReference>
<keyword evidence="2 6" id="KW-0699">rRNA-binding</keyword>
<evidence type="ECO:0000256" key="4">
    <source>
        <dbReference type="ARBA" id="ARBA00022980"/>
    </source>
</evidence>
<dbReference type="OrthoDB" id="6121at2157"/>
<protein>
    <recommendedName>
        <fullName evidence="6">Large ribosomal subunit protein uL3</fullName>
    </recommendedName>
</protein>
<dbReference type="SUPFAM" id="SSF50447">
    <property type="entry name" value="Translation proteins"/>
    <property type="match status" value="1"/>
</dbReference>
<dbReference type="Gene3D" id="3.30.1430.10">
    <property type="match status" value="1"/>
</dbReference>
<dbReference type="InterPro" id="IPR019928">
    <property type="entry name" value="Ribosomal_uL3_arc"/>
</dbReference>
<dbReference type="InterPro" id="IPR044892">
    <property type="entry name" value="Ribosomal_L3_dom_3_arc_sf"/>
</dbReference>
<dbReference type="GO" id="GO:0019843">
    <property type="term" value="F:rRNA binding"/>
    <property type="evidence" value="ECO:0007669"/>
    <property type="project" value="UniProtKB-UniRule"/>
</dbReference>
<comment type="caution">
    <text evidence="7">The sequence shown here is derived from an EMBL/GenBank/DDBJ whole genome shotgun (WGS) entry which is preliminary data.</text>
</comment>
<name>A0A2V2N495_9EURY</name>
<evidence type="ECO:0000256" key="1">
    <source>
        <dbReference type="ARBA" id="ARBA00006540"/>
    </source>
</evidence>
<proteinExistence type="inferred from homology"/>
<dbReference type="GO" id="GO:0022625">
    <property type="term" value="C:cytosolic large ribosomal subunit"/>
    <property type="evidence" value="ECO:0007669"/>
    <property type="project" value="UniProtKB-UniRule"/>
</dbReference>
<keyword evidence="4 6" id="KW-0689">Ribosomal protein</keyword>
<dbReference type="PANTHER" id="PTHR11363:SF5">
    <property type="entry name" value="LARGE RIBOSOMAL SUBUNIT PROTEIN UL3"/>
    <property type="match status" value="1"/>
</dbReference>
<dbReference type="Gene3D" id="4.10.960.10">
    <property type="entry name" value="Ribosomal protein L3, domain 3"/>
    <property type="match status" value="1"/>
</dbReference>
<dbReference type="NCBIfam" id="TIGR03626">
    <property type="entry name" value="L3_arch"/>
    <property type="match status" value="1"/>
</dbReference>
<dbReference type="PANTHER" id="PTHR11363">
    <property type="entry name" value="60S RIBOSOMAL PROTEIN L3-RELATED"/>
    <property type="match status" value="1"/>
</dbReference>
<evidence type="ECO:0000256" key="5">
    <source>
        <dbReference type="ARBA" id="ARBA00023274"/>
    </source>
</evidence>
<reference evidence="7 8" key="1">
    <citation type="submission" date="2018-05" db="EMBL/GenBank/DDBJ databases">
        <title>Draft genome of Methanospirillum lacunae Ki8-1.</title>
        <authorList>
            <person name="Dueholm M.S."/>
            <person name="Nielsen P.H."/>
            <person name="Bakmann L.F."/>
            <person name="Otzen D.E."/>
        </authorList>
    </citation>
    <scope>NUCLEOTIDE SEQUENCE [LARGE SCALE GENOMIC DNA]</scope>
    <source>
        <strain evidence="7 8">Ki8-1</strain>
    </source>
</reference>
<evidence type="ECO:0000256" key="2">
    <source>
        <dbReference type="ARBA" id="ARBA00022730"/>
    </source>
</evidence>
<comment type="function">
    <text evidence="6">One of the primary rRNA binding proteins, it binds directly near the 3'-end of the 23S rRNA, where it nucleates assembly of the 50S subunit.</text>
</comment>
<dbReference type="Gene3D" id="2.40.30.10">
    <property type="entry name" value="Translation factors"/>
    <property type="match status" value="1"/>
</dbReference>
<evidence type="ECO:0000313" key="7">
    <source>
        <dbReference type="EMBL" id="PWR71027.1"/>
    </source>
</evidence>
<accession>A0A2V2N495</accession>
<keyword evidence="5 6" id="KW-0687">Ribonucleoprotein</keyword>
<dbReference type="GeneID" id="97547395"/>
<dbReference type="InterPro" id="IPR000597">
    <property type="entry name" value="Ribosomal_uL3"/>
</dbReference>
<comment type="similarity">
    <text evidence="1 6">Belongs to the universal ribosomal protein uL3 family.</text>
</comment>
<dbReference type="HAMAP" id="MF_01325_A">
    <property type="entry name" value="Ribosomal_uL3_A"/>
    <property type="match status" value="1"/>
</dbReference>
<evidence type="ECO:0000256" key="3">
    <source>
        <dbReference type="ARBA" id="ARBA00022884"/>
    </source>
</evidence>
<comment type="subunit">
    <text evidence="6">Part of the 50S ribosomal subunit. Forms a cluster with proteins L14 and L24e.</text>
</comment>
<sequence>MPNVHRPRMGSLAFSPRKRAKSQVPKYHAWPAYEGEPALQGFAGYKVGMTHVIMVDDHVKSPNEGKDIMVPVTVVEVPDMKVAAIRVYRKDTYGHHPMTEIWAENLESDLGRRINLPKNYKREEAEKKIREAIEADKIVEVIAITYTRPALLTGVPKKVPDLMETRIGGGSMAERFDFAVGMLGKDVDIRGMFQVGQYTDVTAITKGKGTQGPVKRWGVHLRKRKHSRGGKERHVGTLGPWNPHHVRWQVPMMGQMGYQQRTEYNKRLIRIGEDGADVTPEGGFLHYGEVRSRYVLIKGSLPGPCKRLVRIRHAIRQGEHKAREPVVEFVSQQSKQG</sequence>
<dbReference type="Pfam" id="PF00297">
    <property type="entry name" value="Ribosomal_L3"/>
    <property type="match status" value="1"/>
</dbReference>
<keyword evidence="3 6" id="KW-0694">RNA-binding</keyword>
<keyword evidence="8" id="KW-1185">Reference proteome</keyword>
<dbReference type="AlphaFoldDB" id="A0A2V2N495"/>
<dbReference type="GO" id="GO:0003735">
    <property type="term" value="F:structural constituent of ribosome"/>
    <property type="evidence" value="ECO:0007669"/>
    <property type="project" value="UniProtKB-UniRule"/>
</dbReference>